<dbReference type="SMART" id="SM00033">
    <property type="entry name" value="CH"/>
    <property type="match status" value="2"/>
</dbReference>
<dbReference type="InterPro" id="IPR036872">
    <property type="entry name" value="CH_dom_sf"/>
</dbReference>
<dbReference type="GO" id="GO:0032432">
    <property type="term" value="C:actin filament bundle"/>
    <property type="evidence" value="ECO:0007669"/>
    <property type="project" value="TreeGrafter"/>
</dbReference>
<dbReference type="AlphaFoldDB" id="A0A0L0HE63"/>
<dbReference type="OMA" id="FIMFINS"/>
<gene>
    <name evidence="6" type="ORF">SPPG_05998</name>
</gene>
<name>A0A0L0HE63_SPIPD</name>
<dbReference type="GO" id="GO:0051017">
    <property type="term" value="P:actin filament bundle assembly"/>
    <property type="evidence" value="ECO:0007669"/>
    <property type="project" value="InterPro"/>
</dbReference>
<keyword evidence="3" id="KW-0175">Coiled coil</keyword>
<dbReference type="eggNOG" id="KOG0046">
    <property type="taxonomic scope" value="Eukaryota"/>
</dbReference>
<dbReference type="STRING" id="645134.A0A0L0HE63"/>
<dbReference type="OrthoDB" id="10017054at2759"/>
<feature type="domain" description="Calponin-homology (CH)" evidence="5">
    <location>
        <begin position="206"/>
        <end position="311"/>
    </location>
</feature>
<dbReference type="PANTHER" id="PTHR19961">
    <property type="entry name" value="FIMBRIN/PLASTIN"/>
    <property type="match status" value="1"/>
</dbReference>
<accession>A0A0L0HE63</accession>
<dbReference type="PANTHER" id="PTHR19961:SF18">
    <property type="entry name" value="FI19014P1"/>
    <property type="match status" value="1"/>
</dbReference>
<dbReference type="Gene3D" id="1.10.418.10">
    <property type="entry name" value="Calponin-like domain"/>
    <property type="match status" value="2"/>
</dbReference>
<dbReference type="SUPFAM" id="SSF47576">
    <property type="entry name" value="Calponin-homology domain, CH-domain"/>
    <property type="match status" value="1"/>
</dbReference>
<dbReference type="Pfam" id="PF00307">
    <property type="entry name" value="CH"/>
    <property type="match status" value="2"/>
</dbReference>
<keyword evidence="7" id="KW-1185">Reference proteome</keyword>
<organism evidence="6 7">
    <name type="scientific">Spizellomyces punctatus (strain DAOM BR117)</name>
    <dbReference type="NCBI Taxonomy" id="645134"/>
    <lineage>
        <taxon>Eukaryota</taxon>
        <taxon>Fungi</taxon>
        <taxon>Fungi incertae sedis</taxon>
        <taxon>Chytridiomycota</taxon>
        <taxon>Chytridiomycota incertae sedis</taxon>
        <taxon>Chytridiomycetes</taxon>
        <taxon>Spizellomycetales</taxon>
        <taxon>Spizellomycetaceae</taxon>
        <taxon>Spizellomyces</taxon>
    </lineage>
</organism>
<dbReference type="GO" id="GO:0051015">
    <property type="term" value="F:actin filament binding"/>
    <property type="evidence" value="ECO:0007669"/>
    <property type="project" value="InterPro"/>
</dbReference>
<evidence type="ECO:0000256" key="1">
    <source>
        <dbReference type="ARBA" id="ARBA00022737"/>
    </source>
</evidence>
<sequence length="745" mass="82884">MRTTVPPLSANLRSKSSSLHDLLSSKTETNNGLVHEQTGEQQEDGGDIPASPAATHGIHSWSDSETSAYISWINALLPPTDLDLAHLLPLTNAETFFDACRTGVLLAKLLDKTIPGSIPMERIHRKPKTEIHMRENCGLVLDACRKVGVKTLNIGPADVMAGVPHLCLALVWQIIKVGLMSKIQVDDPSAPTDQPKSKAGTSTQAVPQDRVLLQWINRELKRNGCPRSVSNFGTDLSDSECYAHLLSSIGDGGGINVTGVLQERDFYRRAEMVLDAADALGCRYFVTPKEIVAGNRKLSMAFLAVLHEAMIRLGRHGERDQVARHRETSETFAQQSSEIKRLKDELDTMRAKMKIVEYQNAELQQLEGRAMGEVGGYKKKVDALQTQVKELLAERSTLESEAETAQADAAALRKENGELQKKTRSLKEESGLLRAEIKALTSENRSLQQELDNLLQELRDQATELKEKLMEAGETVARMTTERVKLRAELDEMTIERAQLRQEIEAQTAARYKLEEELDMRQHELKRISVVTDSAIREKEMLHKRVSDMEIDIEATEGLLQSQDAPPETRAIQVGLEALLETDTTPAIVEDQLRSSTATLSTSKRPRSVSLLARNSTSDLQLLGSPLGLRSRASSVTSGTSTSDRPRVLPVAVQIKWLLDDKDKLKDDLEKALNRVRNLEETIRMLKSASEAVRLAQAMDPVADVERPVSEVVERMDKINTEMRALTTRIRTRHHPTSKLHTSMT</sequence>
<evidence type="ECO:0000256" key="2">
    <source>
        <dbReference type="ARBA" id="ARBA00023203"/>
    </source>
</evidence>
<proteinExistence type="predicted"/>
<dbReference type="VEuPathDB" id="FungiDB:SPPG_05998"/>
<feature type="region of interest" description="Disordered" evidence="4">
    <location>
        <begin position="37"/>
        <end position="59"/>
    </location>
</feature>
<dbReference type="InterPro" id="IPR001715">
    <property type="entry name" value="CH_dom"/>
</dbReference>
<keyword evidence="2" id="KW-0009">Actin-binding</keyword>
<feature type="domain" description="Calponin-homology (CH)" evidence="5">
    <location>
        <begin position="63"/>
        <end position="179"/>
    </location>
</feature>
<feature type="coiled-coil region" evidence="3">
    <location>
        <begin position="325"/>
        <end position="517"/>
    </location>
</feature>
<dbReference type="GO" id="GO:0051639">
    <property type="term" value="P:actin filament network formation"/>
    <property type="evidence" value="ECO:0007669"/>
    <property type="project" value="TreeGrafter"/>
</dbReference>
<dbReference type="Gene3D" id="1.10.287.1490">
    <property type="match status" value="1"/>
</dbReference>
<dbReference type="InterPro" id="IPR039959">
    <property type="entry name" value="Fimbrin/Plastin"/>
</dbReference>
<feature type="coiled-coil region" evidence="3">
    <location>
        <begin position="655"/>
        <end position="689"/>
    </location>
</feature>
<dbReference type="GO" id="GO:0005737">
    <property type="term" value="C:cytoplasm"/>
    <property type="evidence" value="ECO:0007669"/>
    <property type="project" value="TreeGrafter"/>
</dbReference>
<evidence type="ECO:0000313" key="7">
    <source>
        <dbReference type="Proteomes" id="UP000053201"/>
    </source>
</evidence>
<dbReference type="GO" id="GO:0005884">
    <property type="term" value="C:actin filament"/>
    <property type="evidence" value="ECO:0007669"/>
    <property type="project" value="TreeGrafter"/>
</dbReference>
<reference evidence="6 7" key="1">
    <citation type="submission" date="2009-08" db="EMBL/GenBank/DDBJ databases">
        <title>The Genome Sequence of Spizellomyces punctatus strain DAOM BR117.</title>
        <authorList>
            <consortium name="The Broad Institute Genome Sequencing Platform"/>
            <person name="Russ C."/>
            <person name="Cuomo C."/>
            <person name="Shea T."/>
            <person name="Young S.K."/>
            <person name="Zeng Q."/>
            <person name="Koehrsen M."/>
            <person name="Haas B."/>
            <person name="Borodovsky M."/>
            <person name="Guigo R."/>
            <person name="Alvarado L."/>
            <person name="Berlin A."/>
            <person name="Bochicchio J."/>
            <person name="Borenstein D."/>
            <person name="Chapman S."/>
            <person name="Chen Z."/>
            <person name="Engels R."/>
            <person name="Freedman E."/>
            <person name="Gellesch M."/>
            <person name="Goldberg J."/>
            <person name="Griggs A."/>
            <person name="Gujja S."/>
            <person name="Heiman D."/>
            <person name="Hepburn T."/>
            <person name="Howarth C."/>
            <person name="Jen D."/>
            <person name="Larson L."/>
            <person name="Lewis B."/>
            <person name="Mehta T."/>
            <person name="Park D."/>
            <person name="Pearson M."/>
            <person name="Roberts A."/>
            <person name="Saif S."/>
            <person name="Shenoy N."/>
            <person name="Sisk P."/>
            <person name="Stolte C."/>
            <person name="Sykes S."/>
            <person name="Thomson T."/>
            <person name="Walk T."/>
            <person name="White J."/>
            <person name="Yandava C."/>
            <person name="Burger G."/>
            <person name="Gray M.W."/>
            <person name="Holland P.W.H."/>
            <person name="King N."/>
            <person name="Lang F.B.F."/>
            <person name="Roger A.J."/>
            <person name="Ruiz-Trillo I."/>
            <person name="Lander E."/>
            <person name="Nusbaum C."/>
        </authorList>
    </citation>
    <scope>NUCLEOTIDE SEQUENCE [LARGE SCALE GENOMIC DNA]</scope>
    <source>
        <strain evidence="6 7">DAOM BR117</strain>
    </source>
</reference>
<dbReference type="RefSeq" id="XP_016607088.1">
    <property type="nucleotide sequence ID" value="XM_016754203.1"/>
</dbReference>
<evidence type="ECO:0000256" key="3">
    <source>
        <dbReference type="SAM" id="Coils"/>
    </source>
</evidence>
<evidence type="ECO:0000313" key="6">
    <source>
        <dbReference type="EMBL" id="KNC99048.1"/>
    </source>
</evidence>
<dbReference type="Proteomes" id="UP000053201">
    <property type="component" value="Unassembled WGS sequence"/>
</dbReference>
<feature type="compositionally biased region" description="Low complexity" evidence="4">
    <location>
        <begin position="12"/>
        <end position="21"/>
    </location>
</feature>
<keyword evidence="1" id="KW-0677">Repeat</keyword>
<evidence type="ECO:0000256" key="4">
    <source>
        <dbReference type="SAM" id="MobiDB-lite"/>
    </source>
</evidence>
<feature type="region of interest" description="Disordered" evidence="4">
    <location>
        <begin position="1"/>
        <end position="21"/>
    </location>
</feature>
<protein>
    <recommendedName>
        <fullName evidence="5">Calponin-homology (CH) domain-containing protein</fullName>
    </recommendedName>
</protein>
<dbReference type="EMBL" id="KQ257459">
    <property type="protein sequence ID" value="KNC99048.1"/>
    <property type="molecule type" value="Genomic_DNA"/>
</dbReference>
<evidence type="ECO:0000259" key="5">
    <source>
        <dbReference type="PROSITE" id="PS50021"/>
    </source>
</evidence>
<dbReference type="CDD" id="cd21217">
    <property type="entry name" value="CH_PLS_FIM_rpt1"/>
    <property type="match status" value="1"/>
</dbReference>
<dbReference type="PROSITE" id="PS50021">
    <property type="entry name" value="CH"/>
    <property type="match status" value="2"/>
</dbReference>
<dbReference type="InParanoid" id="A0A0L0HE63"/>
<dbReference type="GeneID" id="27689335"/>